<dbReference type="Proteomes" id="UP001501285">
    <property type="component" value="Unassembled WGS sequence"/>
</dbReference>
<organism evidence="1 2">
    <name type="scientific">Terrabacter terrae</name>
    <dbReference type="NCBI Taxonomy" id="318434"/>
    <lineage>
        <taxon>Bacteria</taxon>
        <taxon>Bacillati</taxon>
        <taxon>Actinomycetota</taxon>
        <taxon>Actinomycetes</taxon>
        <taxon>Micrococcales</taxon>
        <taxon>Intrasporangiaceae</taxon>
        <taxon>Terrabacter</taxon>
    </lineage>
</organism>
<dbReference type="RefSeq" id="WP_343987263.1">
    <property type="nucleotide sequence ID" value="NZ_BAAANB010000001.1"/>
</dbReference>
<keyword evidence="2" id="KW-1185">Reference proteome</keyword>
<accession>A0ABN2TUM4</accession>
<evidence type="ECO:0000313" key="2">
    <source>
        <dbReference type="Proteomes" id="UP001501285"/>
    </source>
</evidence>
<name>A0ABN2TUM4_9MICO</name>
<dbReference type="Gene3D" id="1.25.40.10">
    <property type="entry name" value="Tetratricopeptide repeat domain"/>
    <property type="match status" value="1"/>
</dbReference>
<dbReference type="InterPro" id="IPR011990">
    <property type="entry name" value="TPR-like_helical_dom_sf"/>
</dbReference>
<gene>
    <name evidence="1" type="ORF">GCM10009740_05950</name>
</gene>
<evidence type="ECO:0008006" key="3">
    <source>
        <dbReference type="Google" id="ProtNLM"/>
    </source>
</evidence>
<proteinExistence type="predicted"/>
<dbReference type="SUPFAM" id="SSF48452">
    <property type="entry name" value="TPR-like"/>
    <property type="match status" value="1"/>
</dbReference>
<comment type="caution">
    <text evidence="1">The sequence shown here is derived from an EMBL/GenBank/DDBJ whole genome shotgun (WGS) entry which is preliminary data.</text>
</comment>
<dbReference type="Pfam" id="PF14559">
    <property type="entry name" value="TPR_19"/>
    <property type="match status" value="1"/>
</dbReference>
<protein>
    <recommendedName>
        <fullName evidence="3">Tetratricopeptide repeat protein</fullName>
    </recommendedName>
</protein>
<evidence type="ECO:0000313" key="1">
    <source>
        <dbReference type="EMBL" id="GAA2020361.1"/>
    </source>
</evidence>
<dbReference type="EMBL" id="BAAANB010000001">
    <property type="protein sequence ID" value="GAA2020361.1"/>
    <property type="molecule type" value="Genomic_DNA"/>
</dbReference>
<sequence length="147" mass="15612">MNTMTPFPLRLSWAQGLVERGDHGAAAVALAELVEEAESARARPADLATSGDAPGDEAVLHSVTELRLLLARAYFQSAQLGRAEATLLRVIDDAPTDAYAHLLLGRTLQRAGRHAEAARPLALAEVLGGYERPKAYGATRLSEPTSA</sequence>
<reference evidence="1 2" key="1">
    <citation type="journal article" date="2019" name="Int. J. Syst. Evol. Microbiol.">
        <title>The Global Catalogue of Microorganisms (GCM) 10K type strain sequencing project: providing services to taxonomists for standard genome sequencing and annotation.</title>
        <authorList>
            <consortium name="The Broad Institute Genomics Platform"/>
            <consortium name="The Broad Institute Genome Sequencing Center for Infectious Disease"/>
            <person name="Wu L."/>
            <person name="Ma J."/>
        </authorList>
    </citation>
    <scope>NUCLEOTIDE SEQUENCE [LARGE SCALE GENOMIC DNA]</scope>
    <source>
        <strain evidence="1 2">JCM 14283</strain>
    </source>
</reference>